<evidence type="ECO:0000313" key="1">
    <source>
        <dbReference type="EMBL" id="EGH29310.1"/>
    </source>
</evidence>
<comment type="caution">
    <text evidence="1">The sequence shown here is derived from an EMBL/GenBank/DDBJ whole genome shotgun (WGS) entry which is preliminary data.</text>
</comment>
<dbReference type="AlphaFoldDB" id="F3FGH4"/>
<dbReference type="HOGENOM" id="CLU_3361611_0_0_6"/>
<accession>F3FGH4</accession>
<dbReference type="Proteomes" id="UP000004471">
    <property type="component" value="Unassembled WGS sequence"/>
</dbReference>
<sequence>GECKVGLHDAERQQTQARVCLKADKASVLPVDVIG</sequence>
<organism evidence="1 2">
    <name type="scientific">Pseudomonas syringae pv. japonica str. M301072</name>
    <dbReference type="NCBI Taxonomy" id="629262"/>
    <lineage>
        <taxon>Bacteria</taxon>
        <taxon>Pseudomonadati</taxon>
        <taxon>Pseudomonadota</taxon>
        <taxon>Gammaproteobacteria</taxon>
        <taxon>Pseudomonadales</taxon>
        <taxon>Pseudomonadaceae</taxon>
        <taxon>Pseudomonas</taxon>
        <taxon>Pseudomonas syringae</taxon>
    </lineage>
</organism>
<reference evidence="1 2" key="1">
    <citation type="journal article" date="2011" name="PLoS Pathog.">
        <title>Dynamic evolution of pathogenicity revealed by sequencing and comparative genomics of 19 Pseudomonas syringae isolates.</title>
        <authorList>
            <person name="Baltrus D.A."/>
            <person name="Nishimura M.T."/>
            <person name="Romanchuk A."/>
            <person name="Chang J.H."/>
            <person name="Mukhtar M.S."/>
            <person name="Cherkis K."/>
            <person name="Roach J."/>
            <person name="Grant S.R."/>
            <person name="Jones C.D."/>
            <person name="Dangl J.L."/>
        </authorList>
    </citation>
    <scope>NUCLEOTIDE SEQUENCE [LARGE SCALE GENOMIC DNA]</scope>
    <source>
        <strain evidence="2">M301072PT</strain>
    </source>
</reference>
<dbReference type="EMBL" id="AEAH01000460">
    <property type="protein sequence ID" value="EGH29310.1"/>
    <property type="molecule type" value="Genomic_DNA"/>
</dbReference>
<gene>
    <name evidence="1" type="ORF">PSYJA_10161</name>
</gene>
<name>F3FGH4_PSESX</name>
<proteinExistence type="predicted"/>
<protein>
    <submittedName>
        <fullName evidence="1">Uncharacterized protein</fullName>
    </submittedName>
</protein>
<evidence type="ECO:0000313" key="2">
    <source>
        <dbReference type="Proteomes" id="UP000004471"/>
    </source>
</evidence>
<feature type="non-terminal residue" evidence="1">
    <location>
        <position position="1"/>
    </location>
</feature>